<dbReference type="Pfam" id="PF00126">
    <property type="entry name" value="HTH_1"/>
    <property type="match status" value="1"/>
</dbReference>
<name>A0A1H3AI57_EUBBA</name>
<dbReference type="PANTHER" id="PTHR30346">
    <property type="entry name" value="TRANSCRIPTIONAL DUAL REGULATOR HCAR-RELATED"/>
    <property type="match status" value="1"/>
</dbReference>
<keyword evidence="4" id="KW-0804">Transcription</keyword>
<dbReference type="FunFam" id="1.10.10.10:FF:000001">
    <property type="entry name" value="LysR family transcriptional regulator"/>
    <property type="match status" value="1"/>
</dbReference>
<dbReference type="InterPro" id="IPR000847">
    <property type="entry name" value="LysR_HTH_N"/>
</dbReference>
<dbReference type="GO" id="GO:0003677">
    <property type="term" value="F:DNA binding"/>
    <property type="evidence" value="ECO:0007669"/>
    <property type="project" value="UniProtKB-KW"/>
</dbReference>
<dbReference type="InterPro" id="IPR036390">
    <property type="entry name" value="WH_DNA-bd_sf"/>
</dbReference>
<evidence type="ECO:0000256" key="1">
    <source>
        <dbReference type="ARBA" id="ARBA00009437"/>
    </source>
</evidence>
<dbReference type="AlphaFoldDB" id="A0A1H3AI57"/>
<dbReference type="Pfam" id="PF03466">
    <property type="entry name" value="LysR_substrate"/>
    <property type="match status" value="1"/>
</dbReference>
<evidence type="ECO:0000313" key="6">
    <source>
        <dbReference type="EMBL" id="SDX29400.1"/>
    </source>
</evidence>
<dbReference type="GO" id="GO:0003700">
    <property type="term" value="F:DNA-binding transcription factor activity"/>
    <property type="evidence" value="ECO:0007669"/>
    <property type="project" value="InterPro"/>
</dbReference>
<dbReference type="PANTHER" id="PTHR30346:SF0">
    <property type="entry name" value="HCA OPERON TRANSCRIPTIONAL ACTIVATOR HCAR"/>
    <property type="match status" value="1"/>
</dbReference>
<dbReference type="InterPro" id="IPR036388">
    <property type="entry name" value="WH-like_DNA-bd_sf"/>
</dbReference>
<dbReference type="SUPFAM" id="SSF53850">
    <property type="entry name" value="Periplasmic binding protein-like II"/>
    <property type="match status" value="1"/>
</dbReference>
<protein>
    <submittedName>
        <fullName evidence="6">DNA-binding transcriptional regulator, LysR family</fullName>
    </submittedName>
</protein>
<organism evidence="6 7">
    <name type="scientific">Eubacterium barkeri</name>
    <name type="common">Clostridium barkeri</name>
    <dbReference type="NCBI Taxonomy" id="1528"/>
    <lineage>
        <taxon>Bacteria</taxon>
        <taxon>Bacillati</taxon>
        <taxon>Bacillota</taxon>
        <taxon>Clostridia</taxon>
        <taxon>Eubacteriales</taxon>
        <taxon>Eubacteriaceae</taxon>
        <taxon>Eubacterium</taxon>
    </lineage>
</organism>
<reference evidence="7" key="1">
    <citation type="submission" date="2016-10" db="EMBL/GenBank/DDBJ databases">
        <authorList>
            <person name="Varghese N."/>
            <person name="Submissions S."/>
        </authorList>
    </citation>
    <scope>NUCLEOTIDE SEQUENCE [LARGE SCALE GENOMIC DNA]</scope>
    <source>
        <strain evidence="7">VPI 5359</strain>
    </source>
</reference>
<dbReference type="Proteomes" id="UP000199652">
    <property type="component" value="Unassembled WGS sequence"/>
</dbReference>
<dbReference type="OrthoDB" id="9803714at2"/>
<dbReference type="InterPro" id="IPR005119">
    <property type="entry name" value="LysR_subst-bd"/>
</dbReference>
<accession>A0A1H3AI57</accession>
<dbReference type="PRINTS" id="PR00039">
    <property type="entry name" value="HTHLYSR"/>
</dbReference>
<comment type="similarity">
    <text evidence="1">Belongs to the LysR transcriptional regulatory family.</text>
</comment>
<gene>
    <name evidence="6" type="ORF">SAMN04488579_10154</name>
</gene>
<feature type="domain" description="HTH lysR-type" evidence="5">
    <location>
        <begin position="1"/>
        <end position="58"/>
    </location>
</feature>
<sequence length="307" mass="34044">MKLTTLRYFVAVADTQSIRKAAAELYNSQPNLSRAIHSLEEELGAQLFIRSPQGMLLTQAGQDVYYYARSIVNQADTLSKLQLESATPIQKSLRMAISGLLFPDSLIADAVNSMTAQHITLALEETSTETLLDRLAEGQIDVGLFLLHRGIETAVHRGLELRELICYPIASAAIAVHFNNGDPLAQTDTIDPGSLSDHRLLRTPPDYYDYLSWGPLIETYGFPRFSQTLTISHYHSIVRFLRTPGTLLLGNTLQAREFAKAGILTRPITGTADELTLVSVHSRRLQAIPPEAQTLRDAVIAYYHQTP</sequence>
<dbReference type="SUPFAM" id="SSF46785">
    <property type="entry name" value="Winged helix' DNA-binding domain"/>
    <property type="match status" value="1"/>
</dbReference>
<evidence type="ECO:0000259" key="5">
    <source>
        <dbReference type="PROSITE" id="PS50931"/>
    </source>
</evidence>
<dbReference type="PROSITE" id="PS50931">
    <property type="entry name" value="HTH_LYSR"/>
    <property type="match status" value="1"/>
</dbReference>
<evidence type="ECO:0000256" key="3">
    <source>
        <dbReference type="ARBA" id="ARBA00023125"/>
    </source>
</evidence>
<dbReference type="STRING" id="1528.SAMN04488579_10154"/>
<keyword evidence="7" id="KW-1185">Reference proteome</keyword>
<dbReference type="Gene3D" id="3.40.190.290">
    <property type="match status" value="1"/>
</dbReference>
<keyword evidence="3 6" id="KW-0238">DNA-binding</keyword>
<dbReference type="EMBL" id="FNOU01000001">
    <property type="protein sequence ID" value="SDX29400.1"/>
    <property type="molecule type" value="Genomic_DNA"/>
</dbReference>
<dbReference type="Gene3D" id="1.10.10.10">
    <property type="entry name" value="Winged helix-like DNA-binding domain superfamily/Winged helix DNA-binding domain"/>
    <property type="match status" value="1"/>
</dbReference>
<keyword evidence="2" id="KW-0805">Transcription regulation</keyword>
<evidence type="ECO:0000256" key="4">
    <source>
        <dbReference type="ARBA" id="ARBA00023163"/>
    </source>
</evidence>
<evidence type="ECO:0000256" key="2">
    <source>
        <dbReference type="ARBA" id="ARBA00023015"/>
    </source>
</evidence>
<evidence type="ECO:0000313" key="7">
    <source>
        <dbReference type="Proteomes" id="UP000199652"/>
    </source>
</evidence>
<proteinExistence type="inferred from homology"/>
<dbReference type="RefSeq" id="WP_090242239.1">
    <property type="nucleotide sequence ID" value="NZ_FNOU01000001.1"/>
</dbReference>
<dbReference type="GO" id="GO:0032993">
    <property type="term" value="C:protein-DNA complex"/>
    <property type="evidence" value="ECO:0007669"/>
    <property type="project" value="TreeGrafter"/>
</dbReference>